<evidence type="ECO:0000313" key="1">
    <source>
        <dbReference type="EMBL" id="MEQ2205084.1"/>
    </source>
</evidence>
<keyword evidence="2" id="KW-1185">Reference proteome</keyword>
<comment type="caution">
    <text evidence="1">The sequence shown here is derived from an EMBL/GenBank/DDBJ whole genome shotgun (WGS) entry which is preliminary data.</text>
</comment>
<accession>A0ABV0RAA2</accession>
<proteinExistence type="predicted"/>
<dbReference type="EMBL" id="JAHRIN010039558">
    <property type="protein sequence ID" value="MEQ2205084.1"/>
    <property type="molecule type" value="Genomic_DNA"/>
</dbReference>
<dbReference type="Proteomes" id="UP001434883">
    <property type="component" value="Unassembled WGS sequence"/>
</dbReference>
<protein>
    <submittedName>
        <fullName evidence="1">Uncharacterized protein</fullName>
    </submittedName>
</protein>
<evidence type="ECO:0000313" key="2">
    <source>
        <dbReference type="Proteomes" id="UP001434883"/>
    </source>
</evidence>
<organism evidence="1 2">
    <name type="scientific">Xenoophorus captivus</name>
    <dbReference type="NCBI Taxonomy" id="1517983"/>
    <lineage>
        <taxon>Eukaryota</taxon>
        <taxon>Metazoa</taxon>
        <taxon>Chordata</taxon>
        <taxon>Craniata</taxon>
        <taxon>Vertebrata</taxon>
        <taxon>Euteleostomi</taxon>
        <taxon>Actinopterygii</taxon>
        <taxon>Neopterygii</taxon>
        <taxon>Teleostei</taxon>
        <taxon>Neoteleostei</taxon>
        <taxon>Acanthomorphata</taxon>
        <taxon>Ovalentaria</taxon>
        <taxon>Atherinomorphae</taxon>
        <taxon>Cyprinodontiformes</taxon>
        <taxon>Goodeidae</taxon>
        <taxon>Xenoophorus</taxon>
    </lineage>
</organism>
<name>A0ABV0RAA2_9TELE</name>
<sequence>MLPYLVLSLSLFHVYSNKFFLWLHLSFPPSQLCAFLLPQLLHMSSDCSAFSLPRLQLIHLISSSTMPVSLPLAQRISGVCFNTPESNNQVISKKLWNMAGS</sequence>
<gene>
    <name evidence="1" type="ORF">XENOCAPTIV_024988</name>
</gene>
<reference evidence="1 2" key="1">
    <citation type="submission" date="2021-06" db="EMBL/GenBank/DDBJ databases">
        <authorList>
            <person name="Palmer J.M."/>
        </authorList>
    </citation>
    <scope>NUCLEOTIDE SEQUENCE [LARGE SCALE GENOMIC DNA]</scope>
    <source>
        <strain evidence="1 2">XC_2019</strain>
        <tissue evidence="1">Muscle</tissue>
    </source>
</reference>